<comment type="catalytic activity">
    <reaction evidence="5">
        <text>ATP + H2O = ADP + phosphate + H(+)</text>
        <dbReference type="Rhea" id="RHEA:13065"/>
        <dbReference type="ChEBI" id="CHEBI:15377"/>
        <dbReference type="ChEBI" id="CHEBI:15378"/>
        <dbReference type="ChEBI" id="CHEBI:30616"/>
        <dbReference type="ChEBI" id="CHEBI:43474"/>
        <dbReference type="ChEBI" id="CHEBI:456216"/>
        <dbReference type="EC" id="3.6.4.13"/>
    </reaction>
</comment>
<dbReference type="GO" id="GO:0016887">
    <property type="term" value="F:ATP hydrolysis activity"/>
    <property type="evidence" value="ECO:0007669"/>
    <property type="project" value="RHEA"/>
</dbReference>
<keyword evidence="4 5" id="KW-0067">ATP-binding</keyword>
<dbReference type="PANTHER" id="PTHR47963">
    <property type="entry name" value="DEAD-BOX ATP-DEPENDENT RNA HELICASE 47, MITOCHONDRIAL"/>
    <property type="match status" value="1"/>
</dbReference>
<dbReference type="GO" id="GO:0005840">
    <property type="term" value="C:ribosome"/>
    <property type="evidence" value="ECO:0007669"/>
    <property type="project" value="TreeGrafter"/>
</dbReference>
<dbReference type="PROSITE" id="PS51194">
    <property type="entry name" value="HELICASE_CTER"/>
    <property type="match status" value="1"/>
</dbReference>
<dbReference type="Gene3D" id="3.40.50.300">
    <property type="entry name" value="P-loop containing nucleotide triphosphate hydrolases"/>
    <property type="match status" value="2"/>
</dbReference>
<dbReference type="EC" id="3.6.4.13" evidence="5"/>
<dbReference type="GO" id="GO:0006401">
    <property type="term" value="P:RNA catabolic process"/>
    <property type="evidence" value="ECO:0007669"/>
    <property type="project" value="UniProtKB-UniRule"/>
</dbReference>
<dbReference type="HAMAP" id="MF_01494">
    <property type="entry name" value="DEAD_helicase_CshB"/>
    <property type="match status" value="1"/>
</dbReference>
<evidence type="ECO:0000256" key="2">
    <source>
        <dbReference type="ARBA" id="ARBA00022801"/>
    </source>
</evidence>
<comment type="similarity">
    <text evidence="5">Belongs to the DEAD box helicase family. CshB subfamily.</text>
</comment>
<comment type="subcellular location">
    <subcellularLocation>
        <location evidence="5">Cytoplasm</location>
    </subcellularLocation>
</comment>
<dbReference type="InterPro" id="IPR001650">
    <property type="entry name" value="Helicase_C-like"/>
</dbReference>
<evidence type="ECO:0000259" key="8">
    <source>
        <dbReference type="PROSITE" id="PS51192"/>
    </source>
</evidence>
<keyword evidence="5" id="KW-0694">RNA-binding</keyword>
<dbReference type="Pfam" id="PF00270">
    <property type="entry name" value="DEAD"/>
    <property type="match status" value="1"/>
</dbReference>
<dbReference type="InterPro" id="IPR014001">
    <property type="entry name" value="Helicase_ATP-bd"/>
</dbReference>
<feature type="domain" description="Helicase ATP-binding" evidence="8">
    <location>
        <begin position="60"/>
        <end position="233"/>
    </location>
</feature>
<dbReference type="EMBL" id="ACKZ01000016">
    <property type="protein sequence ID" value="EEW37467.1"/>
    <property type="molecule type" value="Genomic_DNA"/>
</dbReference>
<keyword evidence="3 5" id="KW-0347">Helicase</keyword>
<dbReference type="InterPro" id="IPR027417">
    <property type="entry name" value="P-loop_NTPase"/>
</dbReference>
<evidence type="ECO:0000256" key="7">
    <source>
        <dbReference type="SAM" id="MobiDB-lite"/>
    </source>
</evidence>
<feature type="compositionally biased region" description="Basic residues" evidence="7">
    <location>
        <begin position="428"/>
        <end position="444"/>
    </location>
</feature>
<evidence type="ECO:0000259" key="9">
    <source>
        <dbReference type="PROSITE" id="PS51194"/>
    </source>
</evidence>
<dbReference type="PROSITE" id="PS51192">
    <property type="entry name" value="HELICASE_ATP_BIND_1"/>
    <property type="match status" value="1"/>
</dbReference>
<dbReference type="InterPro" id="IPR011545">
    <property type="entry name" value="DEAD/DEAH_box_helicase_dom"/>
</dbReference>
<evidence type="ECO:0000256" key="3">
    <source>
        <dbReference type="ARBA" id="ARBA00022806"/>
    </source>
</evidence>
<evidence type="ECO:0000259" key="10">
    <source>
        <dbReference type="PROSITE" id="PS51195"/>
    </source>
</evidence>
<evidence type="ECO:0000256" key="6">
    <source>
        <dbReference type="PROSITE-ProRule" id="PRU00552"/>
    </source>
</evidence>
<comment type="caution">
    <text evidence="11">The sequence shown here is derived from an EMBL/GenBank/DDBJ whole genome shotgun (WGS) entry which is preliminary data.</text>
</comment>
<keyword evidence="2 5" id="KW-0378">Hydrolase</keyword>
<keyword evidence="12" id="KW-1185">Reference proteome</keyword>
<dbReference type="InterPro" id="IPR050547">
    <property type="entry name" value="DEAD_box_RNA_helicases"/>
</dbReference>
<feature type="compositionally biased region" description="Basic residues" evidence="7">
    <location>
        <begin position="452"/>
        <end position="462"/>
    </location>
</feature>
<sequence length="462" mass="52711">MPTFPIPPLIFNLWYNNPATQRKKRDENMKFTDYALQPYLQKALADLKFTQPTPIQERIIPLLLKGESVIGQSQTGSGKSHSFLLPLINKIDPSRQELQLVITVPSRELAEQLTAVAAQLITFSDTEILLEKCIGGTDKKRQVAKLTQTQPHIVIGTPGRIFDLMQENALFVQTVQMMVVDEADMTFDLGFLETVDEIASRMPENLQMSVFSATIPDKIRPFLKKYLGNPKVIQIENTQLVSPTIKNQLLVTKAQNPMDVLRQLLVMGHPYLVLIFVNTKQKADEVTKDLRNHNFKVATIHGDIPSRERRRVMKQIQQMDYQFVVATDLAARGIDIEGVSHVINLEIPGELEFFIHRVGRTGRNGLEGTAITFYTPDQEQAIQTLEGKGISFETVELKNGELVESYDRSRREKRKNTQSKDLDPRLKGMIKKAKKKVKPGYKKKLGQEIRQKQRRQNRTKNK</sequence>
<dbReference type="GO" id="GO:0009409">
    <property type="term" value="P:response to cold"/>
    <property type="evidence" value="ECO:0007669"/>
    <property type="project" value="InterPro"/>
</dbReference>
<feature type="domain" description="DEAD-box RNA helicase Q" evidence="10">
    <location>
        <begin position="29"/>
        <end position="57"/>
    </location>
</feature>
<dbReference type="GO" id="GO:0003724">
    <property type="term" value="F:RNA helicase activity"/>
    <property type="evidence" value="ECO:0007669"/>
    <property type="project" value="UniProtKB-UniRule"/>
</dbReference>
<dbReference type="HOGENOM" id="CLU_003041_1_3_9"/>
<accession>C8NFY1</accession>
<dbReference type="Proteomes" id="UP000005926">
    <property type="component" value="Unassembled WGS sequence"/>
</dbReference>
<evidence type="ECO:0000256" key="4">
    <source>
        <dbReference type="ARBA" id="ARBA00022840"/>
    </source>
</evidence>
<organism evidence="11 12">
    <name type="scientific">Granulicatella adiacens ATCC 49175</name>
    <dbReference type="NCBI Taxonomy" id="638301"/>
    <lineage>
        <taxon>Bacteria</taxon>
        <taxon>Bacillati</taxon>
        <taxon>Bacillota</taxon>
        <taxon>Bacilli</taxon>
        <taxon>Lactobacillales</taxon>
        <taxon>Carnobacteriaceae</taxon>
        <taxon>Granulicatella</taxon>
    </lineage>
</organism>
<gene>
    <name evidence="5" type="primary">cshB</name>
    <name evidence="11" type="ORF">HMPREF0444_0826</name>
</gene>
<dbReference type="CDD" id="cd00268">
    <property type="entry name" value="DEADc"/>
    <property type="match status" value="1"/>
</dbReference>
<feature type="short sequence motif" description="Q motif" evidence="6">
    <location>
        <begin position="29"/>
        <end position="57"/>
    </location>
</feature>
<keyword evidence="5" id="KW-0346">Stress response</keyword>
<dbReference type="InterPro" id="IPR044742">
    <property type="entry name" value="DEAD/DEAH_RhlB"/>
</dbReference>
<keyword evidence="5" id="KW-0963">Cytoplasm</keyword>
<dbReference type="InterPro" id="IPR014014">
    <property type="entry name" value="RNA_helicase_DEAD_Q_motif"/>
</dbReference>
<dbReference type="GO" id="GO:0005524">
    <property type="term" value="F:ATP binding"/>
    <property type="evidence" value="ECO:0007669"/>
    <property type="project" value="UniProtKB-UniRule"/>
</dbReference>
<dbReference type="SMART" id="SM00487">
    <property type="entry name" value="DEXDc"/>
    <property type="match status" value="1"/>
</dbReference>
<dbReference type="GO" id="GO:0033592">
    <property type="term" value="F:RNA strand annealing activity"/>
    <property type="evidence" value="ECO:0007669"/>
    <property type="project" value="TreeGrafter"/>
</dbReference>
<reference evidence="11 12" key="1">
    <citation type="submission" date="2009-08" db="EMBL/GenBank/DDBJ databases">
        <authorList>
            <person name="Muzny D."/>
            <person name="Qin X."/>
            <person name="Deng J."/>
            <person name="Jiang H."/>
            <person name="Liu Y."/>
            <person name="Qu J."/>
            <person name="Song X.-Z."/>
            <person name="Zhang L."/>
            <person name="Thornton R."/>
            <person name="Coyle M."/>
            <person name="Francisco L."/>
            <person name="Jackson L."/>
            <person name="Javaid M."/>
            <person name="Korchina V."/>
            <person name="Kovar C."/>
            <person name="Mata R."/>
            <person name="Mathew T."/>
            <person name="Ngo R."/>
            <person name="Nguyen L."/>
            <person name="Nguyen N."/>
            <person name="Okwuonu G."/>
            <person name="Ongeri F."/>
            <person name="Pham C."/>
            <person name="Simmons D."/>
            <person name="Wilczek-Boney K."/>
            <person name="Hale W."/>
            <person name="Jakkamsetti A."/>
            <person name="Pham P."/>
            <person name="Ruth R."/>
            <person name="San Lucas F."/>
            <person name="Warren J."/>
            <person name="Zhang J."/>
            <person name="Zhao Z."/>
            <person name="Zhou C."/>
            <person name="Zhu D."/>
            <person name="Lee S."/>
            <person name="Bess C."/>
            <person name="Blankenburg K."/>
            <person name="Forbes L."/>
            <person name="Fu Q."/>
            <person name="Gubbala S."/>
            <person name="Hirani K."/>
            <person name="Jayaseelan J.C."/>
            <person name="Lara F."/>
            <person name="Munidasa M."/>
            <person name="Palculict T."/>
            <person name="Patil S."/>
            <person name="Pu L.-L."/>
            <person name="Saada N."/>
            <person name="Tang L."/>
            <person name="Weissenberger G."/>
            <person name="Zhu Y."/>
            <person name="Hemphill L."/>
            <person name="Shang Y."/>
            <person name="Youmans B."/>
            <person name="Ayvaz T."/>
            <person name="Ross M."/>
            <person name="Santibanez J."/>
            <person name="Aqrawi P."/>
            <person name="Gross S."/>
            <person name="Joshi V."/>
            <person name="Fowler G."/>
            <person name="Nazareth L."/>
            <person name="Reid J."/>
            <person name="Worley K."/>
            <person name="Petrosino J."/>
            <person name="Highlander S."/>
            <person name="Gibbs R."/>
        </authorList>
    </citation>
    <scope>NUCLEOTIDE SEQUENCE [LARGE SCALE GENOMIC DNA]</scope>
    <source>
        <strain evidence="11 12">ATCC 49175</strain>
    </source>
</reference>
<proteinExistence type="inferred from homology"/>
<dbReference type="GO" id="GO:0005829">
    <property type="term" value="C:cytosol"/>
    <property type="evidence" value="ECO:0007669"/>
    <property type="project" value="TreeGrafter"/>
</dbReference>
<name>C8NFY1_9LACT</name>
<keyword evidence="1 5" id="KW-0547">Nucleotide-binding</keyword>
<evidence type="ECO:0000313" key="11">
    <source>
        <dbReference type="EMBL" id="EEW37467.1"/>
    </source>
</evidence>
<feature type="domain" description="Helicase C-terminal" evidence="9">
    <location>
        <begin position="260"/>
        <end position="403"/>
    </location>
</feature>
<dbReference type="AlphaFoldDB" id="C8NFY1"/>
<evidence type="ECO:0000313" key="12">
    <source>
        <dbReference type="Proteomes" id="UP000005926"/>
    </source>
</evidence>
<evidence type="ECO:0000256" key="1">
    <source>
        <dbReference type="ARBA" id="ARBA00022741"/>
    </source>
</evidence>
<protein>
    <recommendedName>
        <fullName evidence="5">DEAD-box ATP-dependent RNA helicase CshB</fullName>
        <ecNumber evidence="5">3.6.4.13</ecNumber>
    </recommendedName>
</protein>
<dbReference type="SMART" id="SM00490">
    <property type="entry name" value="HELICc"/>
    <property type="match status" value="1"/>
</dbReference>
<dbReference type="Pfam" id="PF00271">
    <property type="entry name" value="Helicase_C"/>
    <property type="match status" value="1"/>
</dbReference>
<dbReference type="PANTHER" id="PTHR47963:SF1">
    <property type="entry name" value="DEAD-BOX ATP-DEPENDENT RNA HELICASE CSHB"/>
    <property type="match status" value="1"/>
</dbReference>
<dbReference type="SUPFAM" id="SSF52540">
    <property type="entry name" value="P-loop containing nucleoside triphosphate hydrolases"/>
    <property type="match status" value="1"/>
</dbReference>
<dbReference type="CDD" id="cd18787">
    <property type="entry name" value="SF2_C_DEAD"/>
    <property type="match status" value="1"/>
</dbReference>
<dbReference type="InterPro" id="IPR030881">
    <property type="entry name" value="CshB"/>
</dbReference>
<dbReference type="PROSITE" id="PS51195">
    <property type="entry name" value="Q_MOTIF"/>
    <property type="match status" value="1"/>
</dbReference>
<feature type="region of interest" description="Disordered" evidence="7">
    <location>
        <begin position="406"/>
        <end position="462"/>
    </location>
</feature>
<dbReference type="STRING" id="638301.HMPREF0444_0826"/>
<comment type="function">
    <text evidence="5">Probable DEAD-box RNA helicase. May work in conjunction with the cold shock proteins to ensure proper initiation of transcription at low and optimal temperatures.</text>
</comment>
<evidence type="ECO:0000256" key="5">
    <source>
        <dbReference type="HAMAP-Rule" id="MF_01494"/>
    </source>
</evidence>
<dbReference type="eggNOG" id="COG0513">
    <property type="taxonomic scope" value="Bacteria"/>
</dbReference>